<evidence type="ECO:0008006" key="14">
    <source>
        <dbReference type="Google" id="ProtNLM"/>
    </source>
</evidence>
<evidence type="ECO:0000259" key="11">
    <source>
        <dbReference type="PROSITE" id="PS51038"/>
    </source>
</evidence>
<keyword evidence="2" id="KW-0677">Repeat</keyword>
<dbReference type="PANTHER" id="PTHR16062:SF21">
    <property type="entry name" value="CHROMATIN STRUCTURE-REMODELING COMPLEX SUBUNIT RSC1-RELATED"/>
    <property type="match status" value="1"/>
</dbReference>
<dbReference type="SUPFAM" id="SSF47370">
    <property type="entry name" value="Bromodomain"/>
    <property type="match status" value="2"/>
</dbReference>
<evidence type="ECO:0000256" key="8">
    <source>
        <dbReference type="PROSITE-ProRule" id="PRU00035"/>
    </source>
</evidence>
<dbReference type="Gene3D" id="1.20.920.10">
    <property type="entry name" value="Bromodomain-like"/>
    <property type="match status" value="2"/>
</dbReference>
<feature type="region of interest" description="Disordered" evidence="9">
    <location>
        <begin position="703"/>
        <end position="754"/>
    </location>
</feature>
<evidence type="ECO:0000313" key="13">
    <source>
        <dbReference type="Proteomes" id="UP000813385"/>
    </source>
</evidence>
<dbReference type="Pfam" id="PF00439">
    <property type="entry name" value="Bromodomain"/>
    <property type="match status" value="2"/>
</dbReference>
<feature type="region of interest" description="Disordered" evidence="9">
    <location>
        <begin position="1"/>
        <end position="70"/>
    </location>
</feature>
<dbReference type="AlphaFoldDB" id="A0A8K0TR46"/>
<protein>
    <recommendedName>
        <fullName evidence="14">Chromatin structure-remodeling complex subunit RSC1</fullName>
    </recommendedName>
</protein>
<feature type="compositionally biased region" description="Basic residues" evidence="9">
    <location>
        <begin position="236"/>
        <end position="245"/>
    </location>
</feature>
<gene>
    <name evidence="12" type="ORF">B0T11DRAFT_272629</name>
</gene>
<feature type="compositionally biased region" description="Low complexity" evidence="9">
    <location>
        <begin position="717"/>
        <end position="754"/>
    </location>
</feature>
<evidence type="ECO:0000256" key="5">
    <source>
        <dbReference type="ARBA" id="ARBA00023117"/>
    </source>
</evidence>
<feature type="compositionally biased region" description="Basic and acidic residues" evidence="9">
    <location>
        <begin position="10"/>
        <end position="31"/>
    </location>
</feature>
<dbReference type="PRINTS" id="PR00503">
    <property type="entry name" value="BROMODOMAIN"/>
</dbReference>
<dbReference type="PROSITE" id="PS00633">
    <property type="entry name" value="BROMODOMAIN_1"/>
    <property type="match status" value="1"/>
</dbReference>
<evidence type="ECO:0000256" key="2">
    <source>
        <dbReference type="ARBA" id="ARBA00022737"/>
    </source>
</evidence>
<evidence type="ECO:0000256" key="4">
    <source>
        <dbReference type="ARBA" id="ARBA00023015"/>
    </source>
</evidence>
<evidence type="ECO:0000256" key="6">
    <source>
        <dbReference type="ARBA" id="ARBA00023163"/>
    </source>
</evidence>
<keyword evidence="5 8" id="KW-0103">Bromodomain</keyword>
<feature type="domain" description="Bromo" evidence="10">
    <location>
        <begin position="284"/>
        <end position="354"/>
    </location>
</feature>
<keyword evidence="3" id="KW-0156">Chromatin regulator</keyword>
<dbReference type="InterPro" id="IPR037382">
    <property type="entry name" value="Rsc/polybromo"/>
</dbReference>
<evidence type="ECO:0000256" key="9">
    <source>
        <dbReference type="SAM" id="MobiDB-lite"/>
    </source>
</evidence>
<dbReference type="InterPro" id="IPR018359">
    <property type="entry name" value="Bromodomain_CS"/>
</dbReference>
<feature type="region of interest" description="Disordered" evidence="9">
    <location>
        <begin position="554"/>
        <end position="668"/>
    </location>
</feature>
<evidence type="ECO:0000256" key="1">
    <source>
        <dbReference type="ARBA" id="ARBA00004123"/>
    </source>
</evidence>
<accession>A0A8K0TR46</accession>
<dbReference type="CDD" id="cd04717">
    <property type="entry name" value="BAH_polybromo"/>
    <property type="match status" value="1"/>
</dbReference>
<feature type="domain" description="Bromo" evidence="10">
    <location>
        <begin position="90"/>
        <end position="160"/>
    </location>
</feature>
<evidence type="ECO:0000313" key="12">
    <source>
        <dbReference type="EMBL" id="KAH7376585.1"/>
    </source>
</evidence>
<dbReference type="InterPro" id="IPR043151">
    <property type="entry name" value="BAH_sf"/>
</dbReference>
<dbReference type="PANTHER" id="PTHR16062">
    <property type="entry name" value="SWI/SNF-RELATED"/>
    <property type="match status" value="1"/>
</dbReference>
<dbReference type="PROSITE" id="PS51038">
    <property type="entry name" value="BAH"/>
    <property type="match status" value="1"/>
</dbReference>
<dbReference type="Pfam" id="PF01426">
    <property type="entry name" value="BAH"/>
    <property type="match status" value="1"/>
</dbReference>
<keyword evidence="6" id="KW-0804">Transcription</keyword>
<feature type="region of interest" description="Disordered" evidence="9">
    <location>
        <begin position="188"/>
        <end position="267"/>
    </location>
</feature>
<comment type="caution">
    <text evidence="12">The sequence shown here is derived from an EMBL/GenBank/DDBJ whole genome shotgun (WGS) entry which is preliminary data.</text>
</comment>
<dbReference type="OrthoDB" id="1742084at2759"/>
<dbReference type="InterPro" id="IPR036427">
    <property type="entry name" value="Bromodomain-like_sf"/>
</dbReference>
<keyword evidence="13" id="KW-1185">Reference proteome</keyword>
<evidence type="ECO:0000259" key="10">
    <source>
        <dbReference type="PROSITE" id="PS50014"/>
    </source>
</evidence>
<dbReference type="GO" id="GO:0006368">
    <property type="term" value="P:transcription elongation by RNA polymerase II"/>
    <property type="evidence" value="ECO:0007669"/>
    <property type="project" value="TreeGrafter"/>
</dbReference>
<proteinExistence type="predicted"/>
<feature type="compositionally biased region" description="Acidic residues" evidence="9">
    <location>
        <begin position="32"/>
        <end position="70"/>
    </location>
</feature>
<reference evidence="12" key="1">
    <citation type="journal article" date="2021" name="Nat. Commun.">
        <title>Genetic determinants of endophytism in the Arabidopsis root mycobiome.</title>
        <authorList>
            <person name="Mesny F."/>
            <person name="Miyauchi S."/>
            <person name="Thiergart T."/>
            <person name="Pickel B."/>
            <person name="Atanasova L."/>
            <person name="Karlsson M."/>
            <person name="Huettel B."/>
            <person name="Barry K.W."/>
            <person name="Haridas S."/>
            <person name="Chen C."/>
            <person name="Bauer D."/>
            <person name="Andreopoulos W."/>
            <person name="Pangilinan J."/>
            <person name="LaButti K."/>
            <person name="Riley R."/>
            <person name="Lipzen A."/>
            <person name="Clum A."/>
            <person name="Drula E."/>
            <person name="Henrissat B."/>
            <person name="Kohler A."/>
            <person name="Grigoriev I.V."/>
            <person name="Martin F.M."/>
            <person name="Hacquard S."/>
        </authorList>
    </citation>
    <scope>NUCLEOTIDE SEQUENCE</scope>
    <source>
        <strain evidence="12">MPI-CAGE-AT-0016</strain>
    </source>
</reference>
<dbReference type="Proteomes" id="UP000813385">
    <property type="component" value="Unassembled WGS sequence"/>
</dbReference>
<feature type="compositionally biased region" description="Low complexity" evidence="9">
    <location>
        <begin position="651"/>
        <end position="663"/>
    </location>
</feature>
<keyword evidence="7" id="KW-0539">Nucleus</keyword>
<name>A0A8K0TR46_9PEZI</name>
<evidence type="ECO:0000256" key="7">
    <source>
        <dbReference type="ARBA" id="ARBA00023242"/>
    </source>
</evidence>
<dbReference type="GO" id="GO:0016586">
    <property type="term" value="C:RSC-type complex"/>
    <property type="evidence" value="ECO:0007669"/>
    <property type="project" value="InterPro"/>
</dbReference>
<dbReference type="InterPro" id="IPR001025">
    <property type="entry name" value="BAH_dom"/>
</dbReference>
<dbReference type="PROSITE" id="PS50014">
    <property type="entry name" value="BROMODOMAIN_2"/>
    <property type="match status" value="2"/>
</dbReference>
<comment type="subcellular location">
    <subcellularLocation>
        <location evidence="1">Nucleus</location>
    </subcellularLocation>
</comment>
<feature type="domain" description="BAH" evidence="11">
    <location>
        <begin position="396"/>
        <end position="515"/>
    </location>
</feature>
<evidence type="ECO:0000256" key="3">
    <source>
        <dbReference type="ARBA" id="ARBA00022853"/>
    </source>
</evidence>
<feature type="compositionally biased region" description="Acidic residues" evidence="9">
    <location>
        <begin position="201"/>
        <end position="232"/>
    </location>
</feature>
<dbReference type="Gene3D" id="2.30.30.490">
    <property type="match status" value="1"/>
</dbReference>
<sequence>MAGTRSNATDVRDSIEAKVNKAEDVDMKDARDEEEDADGEPDLDGEDADGDADGDEDDEDADADMDDDDPANFAQLIDKLQTFLSSYQENGEELASGFQRIPNKRVLPDYFAVIDTPVAFSTVRHKLQKKLYTGFPEFVRDVAQICHNAQVYNRPSAPIFGAAVRLRVVFKEELAKLVAKGTIKPEDAVLPDLGELPPADESPEPEAGEDDEEEDDEEEEEEEEEDEDDSDDEGRRRRSRKGRHTAKADDDPYRKRGRPPKLLTPTEARIDAVLRGLRKVKDEDGDLIITDFEKLPDKTEYPEYYDTIQHPIAIEGIKRKMKRKQYNSVDHALLDLDLMFNNAQQFNEDGSEIFENAVRLQTEARRLVAEQKARPDDDFRDDDGKLPLSEIWHRAEKYQVGDWVHIKNGNPDNKPIVAQIFRTWQDRDGKRMINACWYYHPEQTVHRFDKHFYEHEVAKSGQYRDHPIESVIEKCFVMFHTRFFKGRPRGFPPNKSVYVCESRYNEDQRCFRKIKTWASCVPDEVRSKDYEMDLFPVPLSNAKVPSPIKHLVRSDATETSELPKPTWGDKHSPPIVGAAHRRPRDPKDSPPPTHHAQPVANTPYFADPSRRQSFHQGGRPNELMMSQSPARSYVGMPGQMPHGGPSPSPGPYQQQQGYASASPVAHHSIPAHPQQQINIQQMQPRPPGPYYNQQRLQPMQQPGYQQPFQAQPPPYQASPQQQQQHMMQPYQQQHQQMPPQQQPPHHQAPQQHHQQMYAQTPVGIAPQQHMHSHGANPAQPNFDPRMNINAGRNTMASTPVGNVAPQANVFRGPEVYTLADQANDAIPAEIRDRFHTDELGKVILFTQPPDAAPSSGLSHESEGLGHSARYLANREKYLARKQQRRDEINAQKKLAELRRAANMPEGQEREDEINRLVDTVVAGIKVWTASHTKETERLFKQLGVSPSRIAGV</sequence>
<dbReference type="SMART" id="SM00297">
    <property type="entry name" value="BROMO"/>
    <property type="match status" value="2"/>
</dbReference>
<dbReference type="CDD" id="cd04369">
    <property type="entry name" value="Bromodomain"/>
    <property type="match status" value="1"/>
</dbReference>
<dbReference type="GO" id="GO:0003682">
    <property type="term" value="F:chromatin binding"/>
    <property type="evidence" value="ECO:0007669"/>
    <property type="project" value="InterPro"/>
</dbReference>
<dbReference type="GO" id="GO:0006338">
    <property type="term" value="P:chromatin remodeling"/>
    <property type="evidence" value="ECO:0007669"/>
    <property type="project" value="InterPro"/>
</dbReference>
<dbReference type="InterPro" id="IPR001487">
    <property type="entry name" value="Bromodomain"/>
</dbReference>
<dbReference type="EMBL" id="JAGPXD010000001">
    <property type="protein sequence ID" value="KAH7376585.1"/>
    <property type="molecule type" value="Genomic_DNA"/>
</dbReference>
<organism evidence="12 13">
    <name type="scientific">Plectosphaerella cucumerina</name>
    <dbReference type="NCBI Taxonomy" id="40658"/>
    <lineage>
        <taxon>Eukaryota</taxon>
        <taxon>Fungi</taxon>
        <taxon>Dikarya</taxon>
        <taxon>Ascomycota</taxon>
        <taxon>Pezizomycotina</taxon>
        <taxon>Sordariomycetes</taxon>
        <taxon>Hypocreomycetidae</taxon>
        <taxon>Glomerellales</taxon>
        <taxon>Plectosphaerellaceae</taxon>
        <taxon>Plectosphaerella</taxon>
    </lineage>
</organism>
<dbReference type="SMART" id="SM00439">
    <property type="entry name" value="BAH"/>
    <property type="match status" value="1"/>
</dbReference>
<keyword evidence="4" id="KW-0805">Transcription regulation</keyword>